<keyword evidence="3" id="KW-0805">Transcription regulation</keyword>
<dbReference type="InterPro" id="IPR018490">
    <property type="entry name" value="cNMP-bd_dom_sf"/>
</dbReference>
<dbReference type="SUPFAM" id="SSF52172">
    <property type="entry name" value="CheY-like"/>
    <property type="match status" value="1"/>
</dbReference>
<dbReference type="InterPro" id="IPR036390">
    <property type="entry name" value="WH_DNA-bd_sf"/>
</dbReference>
<keyword evidence="4" id="KW-0238">DNA-binding</keyword>
<evidence type="ECO:0000259" key="7">
    <source>
        <dbReference type="PROSITE" id="PS50042"/>
    </source>
</evidence>
<keyword evidence="2" id="KW-0902">Two-component regulatory system</keyword>
<dbReference type="Gene3D" id="1.10.10.10">
    <property type="entry name" value="Winged helix-like DNA-binding domain superfamily/Winged helix DNA-binding domain"/>
    <property type="match status" value="1"/>
</dbReference>
<dbReference type="CDD" id="cd17574">
    <property type="entry name" value="REC_OmpR"/>
    <property type="match status" value="1"/>
</dbReference>
<gene>
    <name evidence="10" type="ORF">EJA19_05445</name>
</gene>
<feature type="domain" description="HTH crp-type" evidence="9">
    <location>
        <begin position="272"/>
        <end position="341"/>
    </location>
</feature>
<dbReference type="InterPro" id="IPR014710">
    <property type="entry name" value="RmlC-like_jellyroll"/>
</dbReference>
<dbReference type="GO" id="GO:0000156">
    <property type="term" value="F:phosphorelay response regulator activity"/>
    <property type="evidence" value="ECO:0007669"/>
    <property type="project" value="TreeGrafter"/>
</dbReference>
<keyword evidence="5" id="KW-0804">Transcription</keyword>
<dbReference type="Proteomes" id="UP000270620">
    <property type="component" value="Unassembled WGS sequence"/>
</dbReference>
<dbReference type="SMART" id="SM00448">
    <property type="entry name" value="REC"/>
    <property type="match status" value="1"/>
</dbReference>
<dbReference type="GO" id="GO:0000976">
    <property type="term" value="F:transcription cis-regulatory region binding"/>
    <property type="evidence" value="ECO:0007669"/>
    <property type="project" value="TreeGrafter"/>
</dbReference>
<evidence type="ECO:0000313" key="11">
    <source>
        <dbReference type="Proteomes" id="UP000270620"/>
    </source>
</evidence>
<dbReference type="PRINTS" id="PR00034">
    <property type="entry name" value="HTHCRP"/>
</dbReference>
<comment type="caution">
    <text evidence="10">The sequence shown here is derived from an EMBL/GenBank/DDBJ whole genome shotgun (WGS) entry which is preliminary data.</text>
</comment>
<name>A0A3R9M9H0_9FLAO</name>
<keyword evidence="11" id="KW-1185">Reference proteome</keyword>
<evidence type="ECO:0000259" key="9">
    <source>
        <dbReference type="PROSITE" id="PS51063"/>
    </source>
</evidence>
<sequence length="347" mass="39504">MKTVLLIEDDAILRENTSELLELSNYNVIVAPNGKIGLEKAITHLPDVIVCDILMPEMDGYDVLQELTKHNTTKYIPFIFLSAKTERQDVRKGMNIGADDYLTKPFEENELINTIKSRIAKSAILKEEHEIHKQANTDDIRDLNDLKNFLDDNGTIFKYKKDDVVYREGNHSNFIYLITKDVVKCHKIDIQGKELTTALYKEDDLFGYTSFTQNIPYQETATAVKDLEMVGISINDLKNVLTQNHEVTLALIQLLTDDLKGVKEQLLQMAYSSVHKKTATTILKFAEKLNAKPEDPISISRSDLASVAGIATETLIRTMSKFKKEGIIEIEGRNIKILDLQKLQYMY</sequence>
<feature type="domain" description="Cyclic nucleotide-binding" evidence="7">
    <location>
        <begin position="159"/>
        <end position="258"/>
    </location>
</feature>
<dbReference type="GO" id="GO:0032993">
    <property type="term" value="C:protein-DNA complex"/>
    <property type="evidence" value="ECO:0007669"/>
    <property type="project" value="TreeGrafter"/>
</dbReference>
<dbReference type="PROSITE" id="PS51063">
    <property type="entry name" value="HTH_CRP_2"/>
    <property type="match status" value="1"/>
</dbReference>
<dbReference type="InterPro" id="IPR001789">
    <property type="entry name" value="Sig_transdc_resp-reg_receiver"/>
</dbReference>
<dbReference type="GO" id="GO:0005829">
    <property type="term" value="C:cytosol"/>
    <property type="evidence" value="ECO:0007669"/>
    <property type="project" value="TreeGrafter"/>
</dbReference>
<evidence type="ECO:0000256" key="2">
    <source>
        <dbReference type="ARBA" id="ARBA00023012"/>
    </source>
</evidence>
<dbReference type="PANTHER" id="PTHR48111">
    <property type="entry name" value="REGULATOR OF RPOS"/>
    <property type="match status" value="1"/>
</dbReference>
<dbReference type="OrthoDB" id="9127033at2"/>
<dbReference type="Pfam" id="PF13545">
    <property type="entry name" value="HTH_Crp_2"/>
    <property type="match status" value="1"/>
</dbReference>
<evidence type="ECO:0000256" key="3">
    <source>
        <dbReference type="ARBA" id="ARBA00023015"/>
    </source>
</evidence>
<feature type="modified residue" description="4-aspartylphosphate" evidence="6">
    <location>
        <position position="52"/>
    </location>
</feature>
<dbReference type="PROSITE" id="PS50110">
    <property type="entry name" value="RESPONSE_REGULATORY"/>
    <property type="match status" value="1"/>
</dbReference>
<protein>
    <submittedName>
        <fullName evidence="10">Response regulator</fullName>
    </submittedName>
</protein>
<dbReference type="AlphaFoldDB" id="A0A3R9M9H0"/>
<feature type="domain" description="Response regulatory" evidence="8">
    <location>
        <begin position="3"/>
        <end position="119"/>
    </location>
</feature>
<dbReference type="EMBL" id="RWBG01000002">
    <property type="protein sequence ID" value="RSK40425.1"/>
    <property type="molecule type" value="Genomic_DNA"/>
</dbReference>
<dbReference type="InterPro" id="IPR012318">
    <property type="entry name" value="HTH_CRP"/>
</dbReference>
<dbReference type="SUPFAM" id="SSF51206">
    <property type="entry name" value="cAMP-binding domain-like"/>
    <property type="match status" value="1"/>
</dbReference>
<dbReference type="Pfam" id="PF00027">
    <property type="entry name" value="cNMP_binding"/>
    <property type="match status" value="1"/>
</dbReference>
<evidence type="ECO:0000256" key="6">
    <source>
        <dbReference type="PROSITE-ProRule" id="PRU00169"/>
    </source>
</evidence>
<evidence type="ECO:0000256" key="5">
    <source>
        <dbReference type="ARBA" id="ARBA00023163"/>
    </source>
</evidence>
<evidence type="ECO:0000256" key="1">
    <source>
        <dbReference type="ARBA" id="ARBA00022553"/>
    </source>
</evidence>
<dbReference type="RefSeq" id="WP_125467340.1">
    <property type="nucleotide sequence ID" value="NZ_RWBG01000002.1"/>
</dbReference>
<dbReference type="Gene3D" id="3.40.50.2300">
    <property type="match status" value="1"/>
</dbReference>
<evidence type="ECO:0000313" key="10">
    <source>
        <dbReference type="EMBL" id="RSK40425.1"/>
    </source>
</evidence>
<dbReference type="Gene3D" id="2.60.120.10">
    <property type="entry name" value="Jelly Rolls"/>
    <property type="match status" value="1"/>
</dbReference>
<dbReference type="PROSITE" id="PS50042">
    <property type="entry name" value="CNMP_BINDING_3"/>
    <property type="match status" value="1"/>
</dbReference>
<dbReference type="SMART" id="SM00419">
    <property type="entry name" value="HTH_CRP"/>
    <property type="match status" value="1"/>
</dbReference>
<evidence type="ECO:0000259" key="8">
    <source>
        <dbReference type="PROSITE" id="PS50110"/>
    </source>
</evidence>
<dbReference type="SUPFAM" id="SSF46785">
    <property type="entry name" value="Winged helix' DNA-binding domain"/>
    <property type="match status" value="1"/>
</dbReference>
<proteinExistence type="predicted"/>
<dbReference type="CDD" id="cd00038">
    <property type="entry name" value="CAP_ED"/>
    <property type="match status" value="1"/>
</dbReference>
<dbReference type="InterPro" id="IPR011006">
    <property type="entry name" value="CheY-like_superfamily"/>
</dbReference>
<dbReference type="InterPro" id="IPR036388">
    <property type="entry name" value="WH-like_DNA-bd_sf"/>
</dbReference>
<dbReference type="GO" id="GO:0006355">
    <property type="term" value="P:regulation of DNA-templated transcription"/>
    <property type="evidence" value="ECO:0007669"/>
    <property type="project" value="InterPro"/>
</dbReference>
<keyword evidence="1 6" id="KW-0597">Phosphoprotein</keyword>
<dbReference type="InterPro" id="IPR000595">
    <property type="entry name" value="cNMP-bd_dom"/>
</dbReference>
<reference evidence="10 11" key="1">
    <citation type="submission" date="2018-12" db="EMBL/GenBank/DDBJ databases">
        <title>Mangrovimonas spongiae sp. nov., a novel member of the genus Mangrovimonas isolated from marine sponge.</title>
        <authorList>
            <person name="Zhuang L."/>
            <person name="Luo L."/>
        </authorList>
    </citation>
    <scope>NUCLEOTIDE SEQUENCE [LARGE SCALE GENOMIC DNA]</scope>
    <source>
        <strain evidence="10 11">HN-E26</strain>
    </source>
</reference>
<accession>A0A3R9M9H0</accession>
<dbReference type="InterPro" id="IPR039420">
    <property type="entry name" value="WalR-like"/>
</dbReference>
<organism evidence="10 11">
    <name type="scientific">Mangrovimonas spongiae</name>
    <dbReference type="NCBI Taxonomy" id="2494697"/>
    <lineage>
        <taxon>Bacteria</taxon>
        <taxon>Pseudomonadati</taxon>
        <taxon>Bacteroidota</taxon>
        <taxon>Flavobacteriia</taxon>
        <taxon>Flavobacteriales</taxon>
        <taxon>Flavobacteriaceae</taxon>
        <taxon>Mangrovimonas</taxon>
    </lineage>
</organism>
<dbReference type="PANTHER" id="PTHR48111:SF4">
    <property type="entry name" value="DNA-BINDING DUAL TRANSCRIPTIONAL REGULATOR OMPR"/>
    <property type="match status" value="1"/>
</dbReference>
<evidence type="ECO:0000256" key="4">
    <source>
        <dbReference type="ARBA" id="ARBA00023125"/>
    </source>
</evidence>
<dbReference type="Pfam" id="PF00072">
    <property type="entry name" value="Response_reg"/>
    <property type="match status" value="1"/>
</dbReference>